<dbReference type="InterPro" id="IPR009100">
    <property type="entry name" value="AcylCoA_DH/oxidase_NM_dom_sf"/>
</dbReference>
<evidence type="ECO:0000259" key="7">
    <source>
        <dbReference type="Pfam" id="PF02770"/>
    </source>
</evidence>
<dbReference type="SUPFAM" id="SSF47203">
    <property type="entry name" value="Acyl-CoA dehydrogenase C-terminal domain-like"/>
    <property type="match status" value="1"/>
</dbReference>
<dbReference type="Pfam" id="PF02770">
    <property type="entry name" value="Acyl-CoA_dh_M"/>
    <property type="match status" value="1"/>
</dbReference>
<comment type="similarity">
    <text evidence="2 5">Belongs to the acyl-CoA dehydrogenase family.</text>
</comment>
<dbReference type="Gene3D" id="1.20.140.10">
    <property type="entry name" value="Butyryl-CoA Dehydrogenase, subunit A, domain 3"/>
    <property type="match status" value="1"/>
</dbReference>
<evidence type="ECO:0000259" key="6">
    <source>
        <dbReference type="Pfam" id="PF00441"/>
    </source>
</evidence>
<proteinExistence type="inferred from homology"/>
<dbReference type="STRING" id="134849.SAMN05443668_107114"/>
<dbReference type="PANTHER" id="PTHR43884:SF12">
    <property type="entry name" value="ISOVALERYL-COA DEHYDROGENASE, MITOCHONDRIAL-RELATED"/>
    <property type="match status" value="1"/>
</dbReference>
<evidence type="ECO:0000256" key="2">
    <source>
        <dbReference type="ARBA" id="ARBA00009347"/>
    </source>
</evidence>
<dbReference type="Gene3D" id="2.40.110.10">
    <property type="entry name" value="Butyryl-CoA Dehydrogenase, subunit A, domain 2"/>
    <property type="match status" value="1"/>
</dbReference>
<dbReference type="RefSeq" id="WP_073259926.1">
    <property type="nucleotide sequence ID" value="NZ_FRCS01000007.1"/>
</dbReference>
<dbReference type="EMBL" id="FRCS01000007">
    <property type="protein sequence ID" value="SHN74603.1"/>
    <property type="molecule type" value="Genomic_DNA"/>
</dbReference>
<reference evidence="9 10" key="1">
    <citation type="submission" date="2016-11" db="EMBL/GenBank/DDBJ databases">
        <authorList>
            <person name="Jaros S."/>
            <person name="Januszkiewicz K."/>
            <person name="Wedrychowicz H."/>
        </authorList>
    </citation>
    <scope>NUCLEOTIDE SEQUENCE [LARGE SCALE GENOMIC DNA]</scope>
    <source>
        <strain evidence="9 10">DSM 46144</strain>
    </source>
</reference>
<comment type="cofactor">
    <cofactor evidence="1 5">
        <name>FAD</name>
        <dbReference type="ChEBI" id="CHEBI:57692"/>
    </cofactor>
</comment>
<dbReference type="GO" id="GO:0003995">
    <property type="term" value="F:acyl-CoA dehydrogenase activity"/>
    <property type="evidence" value="ECO:0007669"/>
    <property type="project" value="TreeGrafter"/>
</dbReference>
<dbReference type="Gene3D" id="1.10.540.10">
    <property type="entry name" value="Acyl-CoA dehydrogenase/oxidase, N-terminal domain"/>
    <property type="match status" value="1"/>
</dbReference>
<evidence type="ECO:0000256" key="4">
    <source>
        <dbReference type="ARBA" id="ARBA00022827"/>
    </source>
</evidence>
<dbReference type="OrthoDB" id="8876745at2"/>
<dbReference type="InterPro" id="IPR036250">
    <property type="entry name" value="AcylCo_DH-like_C"/>
</dbReference>
<evidence type="ECO:0000256" key="3">
    <source>
        <dbReference type="ARBA" id="ARBA00022630"/>
    </source>
</evidence>
<keyword evidence="4 5" id="KW-0274">FAD</keyword>
<dbReference type="InterPro" id="IPR046373">
    <property type="entry name" value="Acyl-CoA_Oxase/DH_mid-dom_sf"/>
</dbReference>
<dbReference type="GO" id="GO:0050660">
    <property type="term" value="F:flavin adenine dinucleotide binding"/>
    <property type="evidence" value="ECO:0007669"/>
    <property type="project" value="InterPro"/>
</dbReference>
<keyword evidence="10" id="KW-1185">Reference proteome</keyword>
<evidence type="ECO:0000259" key="8">
    <source>
        <dbReference type="Pfam" id="PF02771"/>
    </source>
</evidence>
<evidence type="ECO:0000256" key="5">
    <source>
        <dbReference type="RuleBase" id="RU362125"/>
    </source>
</evidence>
<evidence type="ECO:0000256" key="1">
    <source>
        <dbReference type="ARBA" id="ARBA00001974"/>
    </source>
</evidence>
<dbReference type="InterPro" id="IPR006091">
    <property type="entry name" value="Acyl-CoA_Oxase/DH_mid-dom"/>
</dbReference>
<accession>A0A1M7TVE9</accession>
<dbReference type="AlphaFoldDB" id="A0A1M7TVE9"/>
<dbReference type="Proteomes" id="UP000184440">
    <property type="component" value="Unassembled WGS sequence"/>
</dbReference>
<dbReference type="Pfam" id="PF00441">
    <property type="entry name" value="Acyl-CoA_dh_1"/>
    <property type="match status" value="1"/>
</dbReference>
<feature type="domain" description="Acyl-CoA dehydrogenase/oxidase N-terminal" evidence="8">
    <location>
        <begin position="7"/>
        <end position="118"/>
    </location>
</feature>
<protein>
    <submittedName>
        <fullName evidence="9">Acyl-CoA dehydrogenase</fullName>
    </submittedName>
</protein>
<evidence type="ECO:0000313" key="10">
    <source>
        <dbReference type="Proteomes" id="UP000184440"/>
    </source>
</evidence>
<dbReference type="InterPro" id="IPR013786">
    <property type="entry name" value="AcylCoA_DH/ox_N"/>
</dbReference>
<dbReference type="InterPro" id="IPR037069">
    <property type="entry name" value="AcylCoA_DH/ox_N_sf"/>
</dbReference>
<dbReference type="InterPro" id="IPR009075">
    <property type="entry name" value="AcylCo_DH/oxidase_C"/>
</dbReference>
<sequence length="421" mass="45183">MDGYFTTARHDRIRQEVRTFAEDEVRPRVAEMEEDRGVAYELSRLIARQRWIGATIGAEYGGMDAGHVAKTIIIEELSRVSGAMGAMVQASQLGTAKILHFGTPEQKERWLPAVASGDCLPTIAVTEKTSGSHVLGMSTTARREGDHYVLNGRKAFVGNSHVGDLHGVVARTGSGSRGLSAFLVEADRPGFSLAPHRPAVGLPGFSFGELIFTDCRVPVANLLGGEGDGLDVAYSSSILVGRPNLTAVSLGIHEAIVAETVRFATWQRRYGKPLAELPTVRDQIGRMQSALMTARLAAYHAAYLLDQGLPCDAELQNAKLINAEYSLDSARLAVEIHGAHGLFPDDSPIARYQRDAFHILPPAGTSAVQRLRLAEAALGADKGAPWSTRFAPPVEPPAELVPLADRIPAPRAEAFADAEAV</sequence>
<organism evidence="9 10">
    <name type="scientific">Cryptosporangium aurantiacum</name>
    <dbReference type="NCBI Taxonomy" id="134849"/>
    <lineage>
        <taxon>Bacteria</taxon>
        <taxon>Bacillati</taxon>
        <taxon>Actinomycetota</taxon>
        <taxon>Actinomycetes</taxon>
        <taxon>Cryptosporangiales</taxon>
        <taxon>Cryptosporangiaceae</taxon>
        <taxon>Cryptosporangium</taxon>
    </lineage>
</organism>
<keyword evidence="5" id="KW-0560">Oxidoreductase</keyword>
<dbReference type="SUPFAM" id="SSF56645">
    <property type="entry name" value="Acyl-CoA dehydrogenase NM domain-like"/>
    <property type="match status" value="1"/>
</dbReference>
<evidence type="ECO:0000313" key="9">
    <source>
        <dbReference type="EMBL" id="SHN74603.1"/>
    </source>
</evidence>
<gene>
    <name evidence="9" type="ORF">SAMN05443668_107114</name>
</gene>
<name>A0A1M7TVE9_9ACTN</name>
<dbReference type="PANTHER" id="PTHR43884">
    <property type="entry name" value="ACYL-COA DEHYDROGENASE"/>
    <property type="match status" value="1"/>
</dbReference>
<feature type="domain" description="Acyl-CoA dehydrogenase/oxidase C-terminal" evidence="6">
    <location>
        <begin position="227"/>
        <end position="377"/>
    </location>
</feature>
<keyword evidence="3 5" id="KW-0285">Flavoprotein</keyword>
<feature type="domain" description="Acyl-CoA oxidase/dehydrogenase middle" evidence="7">
    <location>
        <begin position="123"/>
        <end position="215"/>
    </location>
</feature>
<dbReference type="Pfam" id="PF02771">
    <property type="entry name" value="Acyl-CoA_dh_N"/>
    <property type="match status" value="1"/>
</dbReference>